<feature type="signal peptide" evidence="2">
    <location>
        <begin position="1"/>
        <end position="24"/>
    </location>
</feature>
<feature type="compositionally biased region" description="Low complexity" evidence="1">
    <location>
        <begin position="49"/>
        <end position="60"/>
    </location>
</feature>
<dbReference type="OrthoDB" id="434973at2759"/>
<evidence type="ECO:0000313" key="6">
    <source>
        <dbReference type="Proteomes" id="UP001152797"/>
    </source>
</evidence>
<dbReference type="InterPro" id="IPR013083">
    <property type="entry name" value="Znf_RING/FYVE/PHD"/>
</dbReference>
<evidence type="ECO:0000256" key="2">
    <source>
        <dbReference type="SAM" id="SignalP"/>
    </source>
</evidence>
<dbReference type="InterPro" id="IPR003613">
    <property type="entry name" value="Ubox_domain"/>
</dbReference>
<dbReference type="GO" id="GO:0004842">
    <property type="term" value="F:ubiquitin-protein transferase activity"/>
    <property type="evidence" value="ECO:0007669"/>
    <property type="project" value="InterPro"/>
</dbReference>
<evidence type="ECO:0000313" key="5">
    <source>
        <dbReference type="EMBL" id="CAL4768878.1"/>
    </source>
</evidence>
<evidence type="ECO:0000256" key="1">
    <source>
        <dbReference type="SAM" id="MobiDB-lite"/>
    </source>
</evidence>
<evidence type="ECO:0000259" key="3">
    <source>
        <dbReference type="SMART" id="SM00504"/>
    </source>
</evidence>
<feature type="compositionally biased region" description="Basic and acidic residues" evidence="1">
    <location>
        <begin position="61"/>
        <end position="71"/>
    </location>
</feature>
<gene>
    <name evidence="4" type="ORF">C1SCF055_LOCUS9343</name>
</gene>
<organism evidence="4">
    <name type="scientific">Cladocopium goreaui</name>
    <dbReference type="NCBI Taxonomy" id="2562237"/>
    <lineage>
        <taxon>Eukaryota</taxon>
        <taxon>Sar</taxon>
        <taxon>Alveolata</taxon>
        <taxon>Dinophyceae</taxon>
        <taxon>Suessiales</taxon>
        <taxon>Symbiodiniaceae</taxon>
        <taxon>Cladocopium</taxon>
    </lineage>
</organism>
<dbReference type="SUPFAM" id="SSF57850">
    <property type="entry name" value="RING/U-box"/>
    <property type="match status" value="1"/>
</dbReference>
<feature type="chain" id="PRO_5043269947" description="U-box domain-containing protein" evidence="2">
    <location>
        <begin position="25"/>
        <end position="761"/>
    </location>
</feature>
<protein>
    <recommendedName>
        <fullName evidence="3">U-box domain-containing protein</fullName>
    </recommendedName>
</protein>
<proteinExistence type="predicted"/>
<keyword evidence="2" id="KW-0732">Signal</keyword>
<dbReference type="GO" id="GO:0016567">
    <property type="term" value="P:protein ubiquitination"/>
    <property type="evidence" value="ECO:0007669"/>
    <property type="project" value="InterPro"/>
</dbReference>
<name>A0A9P1C0E4_9DINO</name>
<comment type="caution">
    <text evidence="4">The sequence shown here is derived from an EMBL/GenBank/DDBJ whole genome shotgun (WGS) entry which is preliminary data.</text>
</comment>
<dbReference type="Gene3D" id="3.30.40.10">
    <property type="entry name" value="Zinc/RING finger domain, C3HC4 (zinc finger)"/>
    <property type="match status" value="1"/>
</dbReference>
<dbReference type="Proteomes" id="UP001152797">
    <property type="component" value="Unassembled WGS sequence"/>
</dbReference>
<dbReference type="AlphaFoldDB" id="A0A9P1C0E4"/>
<dbReference type="EMBL" id="CAMXCT010000645">
    <property type="protein sequence ID" value="CAI3981566.1"/>
    <property type="molecule type" value="Genomic_DNA"/>
</dbReference>
<dbReference type="EMBL" id="CAMXCT020000645">
    <property type="protein sequence ID" value="CAL1134941.1"/>
    <property type="molecule type" value="Genomic_DNA"/>
</dbReference>
<keyword evidence="6" id="KW-1185">Reference proteome</keyword>
<accession>A0A9P1C0E4</accession>
<reference evidence="5 6" key="2">
    <citation type="submission" date="2024-05" db="EMBL/GenBank/DDBJ databases">
        <authorList>
            <person name="Chen Y."/>
            <person name="Shah S."/>
            <person name="Dougan E. K."/>
            <person name="Thang M."/>
            <person name="Chan C."/>
        </authorList>
    </citation>
    <scope>NUCLEOTIDE SEQUENCE [LARGE SCALE GENOMIC DNA]</scope>
</reference>
<dbReference type="Pfam" id="PF04564">
    <property type="entry name" value="U-box"/>
    <property type="match status" value="1"/>
</dbReference>
<feature type="region of interest" description="Disordered" evidence="1">
    <location>
        <begin position="46"/>
        <end position="75"/>
    </location>
</feature>
<feature type="domain" description="U-box" evidence="3">
    <location>
        <begin position="657"/>
        <end position="720"/>
    </location>
</feature>
<evidence type="ECO:0000313" key="4">
    <source>
        <dbReference type="EMBL" id="CAI3981566.1"/>
    </source>
</evidence>
<dbReference type="EMBL" id="CAMXCT030000645">
    <property type="protein sequence ID" value="CAL4768878.1"/>
    <property type="molecule type" value="Genomic_DNA"/>
</dbReference>
<reference evidence="4" key="1">
    <citation type="submission" date="2022-10" db="EMBL/GenBank/DDBJ databases">
        <authorList>
            <person name="Chen Y."/>
            <person name="Dougan E. K."/>
            <person name="Chan C."/>
            <person name="Rhodes N."/>
            <person name="Thang M."/>
        </authorList>
    </citation>
    <scope>NUCLEOTIDE SEQUENCE</scope>
</reference>
<dbReference type="SMART" id="SM00504">
    <property type="entry name" value="Ubox"/>
    <property type="match status" value="1"/>
</dbReference>
<sequence>MQNAPQVASHLGALVQLLLLRSAAFPPDDFKATLQRLQAAFVRWSGAETPSSPTSPTSPSKEPKVPTKPRESNLPGELAAQSCECLVRALRLLNNSDLVWPSKIVCSACCFLALACALRAFRGARDVLVPGQVVTIFGLQSSAGTYLNGVKGQVQRFHAETGRFMVSLKNGDPPAEWKKFRPHNLQPDCPSPSASLAFQGAKECGRACLEAVAEIFDDLLLTMHEEDSDEVHIRVLHAQLASTMWEALVCCADREMLEASALLDLCSDDVTLCAVVARHVFSVHLTVHASSEGSDQSQTVNRLLAVQESFTKAYCRLYQPGALWGPNSETDGSIKELQASLQEHILRLAGAAVQMGVLPQLIDCCDFHLCWANAGIGPGICPVPLVLPVLLSRLVCTLATNGDSMVRRHILMLVPAFLAIADTFAELVIARLQAQAANSADLLTASQAVLDATIAAVGLGLQEESRESVEALALQFLQDSRITADAALLSRLALALLGASREAEPIRQGFAELTDTQKASFWQQARARCHLLNCSFEDVQGVLQDYCGAPQPLPPFENSAEVIPEGECSLGDPGEIFEVNGTNGEFPEPVSAMATVEEAMNLHHTQPVEDPAPPSLSALNLPTIPGQKAVKRKAVKRLGRNDISSLRGVDPAEAPEELRCAIDGKLLGAPVLSPYGHVFEEDTLKQWLTTCGSVCPITGKPLREEDCRADVTTQQKVLDWVKAARASYKIKKEEMRGAACGRQRWRNRRTQFDGQTVLCDA</sequence>